<proteinExistence type="predicted"/>
<dbReference type="AlphaFoldDB" id="A0A5B0KPR3"/>
<gene>
    <name evidence="2" type="ORF">FH063_002458</name>
</gene>
<comment type="caution">
    <text evidence="2">The sequence shown here is derived from an EMBL/GenBank/DDBJ whole genome shotgun (WGS) entry which is preliminary data.</text>
</comment>
<dbReference type="InterPro" id="IPR009649">
    <property type="entry name" value="TraU"/>
</dbReference>
<protein>
    <recommendedName>
        <fullName evidence="4">Conjugal transfer protein TraU</fullName>
    </recommendedName>
</protein>
<dbReference type="Proteomes" id="UP000325333">
    <property type="component" value="Unassembled WGS sequence"/>
</dbReference>
<reference evidence="2 3" key="1">
    <citation type="submission" date="2019-07" db="EMBL/GenBank/DDBJ databases">
        <title>Genome sequencing of the stress-tolerant strain Azospirillum brasilense Az19.</title>
        <authorList>
            <person name="Maroniche G.A."/>
            <person name="Garcia J.E."/>
            <person name="Pagnussat L."/>
            <person name="Amenta M."/>
            <person name="Creus C.M."/>
        </authorList>
    </citation>
    <scope>NUCLEOTIDE SEQUENCE [LARGE SCALE GENOMIC DNA]</scope>
    <source>
        <strain evidence="2 3">Az19</strain>
    </source>
</reference>
<accession>A0A5B0KPR3</accession>
<evidence type="ECO:0000256" key="1">
    <source>
        <dbReference type="SAM" id="SignalP"/>
    </source>
</evidence>
<organism evidence="2 3">
    <name type="scientific">Azospirillum argentinense</name>
    <dbReference type="NCBI Taxonomy" id="2970906"/>
    <lineage>
        <taxon>Bacteria</taxon>
        <taxon>Pseudomonadati</taxon>
        <taxon>Pseudomonadota</taxon>
        <taxon>Alphaproteobacteria</taxon>
        <taxon>Rhodospirillales</taxon>
        <taxon>Azospirillaceae</taxon>
        <taxon>Azospirillum</taxon>
    </lineage>
</organism>
<feature type="chain" id="PRO_5022992157" description="Conjugal transfer protein TraU" evidence="1">
    <location>
        <begin position="25"/>
        <end position="340"/>
    </location>
</feature>
<dbReference type="Pfam" id="PF06834">
    <property type="entry name" value="TraU"/>
    <property type="match status" value="1"/>
</dbReference>
<keyword evidence="1" id="KW-0732">Signal</keyword>
<dbReference type="RefSeq" id="WP_149650984.1">
    <property type="nucleotide sequence ID" value="NZ_VEWN01000013.1"/>
</dbReference>
<feature type="signal peptide" evidence="1">
    <location>
        <begin position="1"/>
        <end position="24"/>
    </location>
</feature>
<evidence type="ECO:0008006" key="4">
    <source>
        <dbReference type="Google" id="ProtNLM"/>
    </source>
</evidence>
<dbReference type="EMBL" id="VEWN01000013">
    <property type="protein sequence ID" value="KAA1053876.1"/>
    <property type="molecule type" value="Genomic_DNA"/>
</dbReference>
<name>A0A5B0KPR3_9PROT</name>
<evidence type="ECO:0000313" key="3">
    <source>
        <dbReference type="Proteomes" id="UP000325333"/>
    </source>
</evidence>
<sequence>MRSLFAAAALALALFASPLSPAQADPACPNSQLFSGKLLTDICWYCIFPVKVAGIPLGGGNGRVPEGATSKSACLCSDRLGMPKPGLTIAMWQPARVVELVRKPGCSMALGGITLPIARRMQGTTGVSEDDMGDSAFYHYHTYAFPLLIMLDLFVDNNCVADGFFDFDLMMISELDPTWNNSELAFFTQPEAAVVANPIAQSACVADAVAATAGRPITKLFWCLGTWSTSIYPFSGWDEAFGGLAENTNVLAARSIAAAHRRGLSWRTMGDDALCGGRIDPMFPKSQYRWSMFFPLPEANGDHVTGESDWKWGMGKQIPGVGEDSMFILWRWVDCCSSFM</sequence>
<evidence type="ECO:0000313" key="2">
    <source>
        <dbReference type="EMBL" id="KAA1053876.1"/>
    </source>
</evidence>